<evidence type="ECO:0000256" key="13">
    <source>
        <dbReference type="SAM" id="MobiDB-lite"/>
    </source>
</evidence>
<dbReference type="SMART" id="SM00633">
    <property type="entry name" value="Glyco_10"/>
    <property type="match status" value="1"/>
</dbReference>
<dbReference type="EC" id="3.2.1.8" evidence="12"/>
<accession>A0A6A8DDL6</accession>
<dbReference type="PANTHER" id="PTHR31490:SF90">
    <property type="entry name" value="ENDO-1,4-BETA-XYLANASE A"/>
    <property type="match status" value="1"/>
</dbReference>
<evidence type="ECO:0000313" key="16">
    <source>
        <dbReference type="EMBL" id="MRH41919.1"/>
    </source>
</evidence>
<dbReference type="InterPro" id="IPR031158">
    <property type="entry name" value="GH10_AS"/>
</dbReference>
<keyword evidence="5" id="KW-0732">Signal</keyword>
<comment type="catalytic activity">
    <reaction evidence="1 12">
        <text>Endohydrolysis of (1-&gt;4)-beta-D-xylosidic linkages in xylans.</text>
        <dbReference type="EC" id="3.2.1.8"/>
    </reaction>
</comment>
<keyword evidence="8 12" id="KW-0119">Carbohydrate metabolism</keyword>
<keyword evidence="14" id="KW-0812">Transmembrane</keyword>
<dbReference type="GO" id="GO:0045493">
    <property type="term" value="P:xylan catabolic process"/>
    <property type="evidence" value="ECO:0007669"/>
    <property type="project" value="UniProtKB-UniPathway"/>
</dbReference>
<feature type="active site" description="Nucleophile" evidence="11">
    <location>
        <position position="592"/>
    </location>
</feature>
<evidence type="ECO:0000256" key="7">
    <source>
        <dbReference type="ARBA" id="ARBA00022801"/>
    </source>
</evidence>
<evidence type="ECO:0000259" key="15">
    <source>
        <dbReference type="PROSITE" id="PS51760"/>
    </source>
</evidence>
<feature type="compositionally biased region" description="Acidic residues" evidence="13">
    <location>
        <begin position="1076"/>
        <end position="1093"/>
    </location>
</feature>
<dbReference type="Gene3D" id="2.60.120.260">
    <property type="entry name" value="Galactose-binding domain-like"/>
    <property type="match status" value="2"/>
</dbReference>
<keyword evidence="6" id="KW-0677">Repeat</keyword>
<evidence type="ECO:0000256" key="8">
    <source>
        <dbReference type="ARBA" id="ARBA00023277"/>
    </source>
</evidence>
<dbReference type="InterPro" id="IPR010502">
    <property type="entry name" value="Carb-bd_dom_fam9"/>
</dbReference>
<dbReference type="PROSITE" id="PS51760">
    <property type="entry name" value="GH10_2"/>
    <property type="match status" value="1"/>
</dbReference>
<dbReference type="InterPro" id="IPR001000">
    <property type="entry name" value="GH10_dom"/>
</dbReference>
<proteinExistence type="inferred from homology"/>
<dbReference type="InterPro" id="IPR008979">
    <property type="entry name" value="Galactose-bd-like_sf"/>
</dbReference>
<dbReference type="EMBL" id="WJNG01000003">
    <property type="protein sequence ID" value="MRH41919.1"/>
    <property type="molecule type" value="Genomic_DNA"/>
</dbReference>
<evidence type="ECO:0000256" key="4">
    <source>
        <dbReference type="ARBA" id="ARBA00022651"/>
    </source>
</evidence>
<evidence type="ECO:0000256" key="1">
    <source>
        <dbReference type="ARBA" id="ARBA00000681"/>
    </source>
</evidence>
<keyword evidence="10 12" id="KW-0624">Polysaccharide degradation</keyword>
<dbReference type="AlphaFoldDB" id="A0A6A8DDL6"/>
<evidence type="ECO:0000256" key="14">
    <source>
        <dbReference type="SAM" id="Phobius"/>
    </source>
</evidence>
<protein>
    <recommendedName>
        <fullName evidence="12">Beta-xylanase</fullName>
        <ecNumber evidence="12">3.2.1.8</ecNumber>
    </recommendedName>
</protein>
<dbReference type="InterPro" id="IPR003305">
    <property type="entry name" value="CenC_carb-bd"/>
</dbReference>
<dbReference type="Pfam" id="PF06452">
    <property type="entry name" value="CBM9_1"/>
    <property type="match status" value="1"/>
</dbReference>
<keyword evidence="9 12" id="KW-0326">Glycosidase</keyword>
<dbReference type="InterPro" id="IPR017853">
    <property type="entry name" value="GH"/>
</dbReference>
<dbReference type="Pfam" id="PF00331">
    <property type="entry name" value="Glyco_hydro_10"/>
    <property type="match status" value="1"/>
</dbReference>
<dbReference type="SUPFAM" id="SSF49344">
    <property type="entry name" value="CBD9-like"/>
    <property type="match status" value="1"/>
</dbReference>
<dbReference type="UniPathway" id="UPA00114"/>
<keyword evidence="17" id="KW-1185">Reference proteome</keyword>
<dbReference type="SUPFAM" id="SSF49785">
    <property type="entry name" value="Galactose-binding domain-like"/>
    <property type="match status" value="2"/>
</dbReference>
<keyword evidence="4" id="KW-0858">Xylan degradation</keyword>
<dbReference type="PRINTS" id="PR00134">
    <property type="entry name" value="GLHYDRLASE10"/>
</dbReference>
<organism evidence="16 17">
    <name type="scientific">Aquibacillus halophilus</name>
    <dbReference type="NCBI Taxonomy" id="930132"/>
    <lineage>
        <taxon>Bacteria</taxon>
        <taxon>Bacillati</taxon>
        <taxon>Bacillota</taxon>
        <taxon>Bacilli</taxon>
        <taxon>Bacillales</taxon>
        <taxon>Bacillaceae</taxon>
        <taxon>Aquibacillus</taxon>
    </lineage>
</organism>
<name>A0A6A8DDL6_9BACI</name>
<evidence type="ECO:0000256" key="3">
    <source>
        <dbReference type="ARBA" id="ARBA00007495"/>
    </source>
</evidence>
<dbReference type="InterPro" id="IPR044846">
    <property type="entry name" value="GH10"/>
</dbReference>
<evidence type="ECO:0000256" key="2">
    <source>
        <dbReference type="ARBA" id="ARBA00004851"/>
    </source>
</evidence>
<feature type="region of interest" description="Disordered" evidence="13">
    <location>
        <begin position="1075"/>
        <end position="1094"/>
    </location>
</feature>
<dbReference type="Proteomes" id="UP000799092">
    <property type="component" value="Unassembled WGS sequence"/>
</dbReference>
<dbReference type="OrthoDB" id="9809277at2"/>
<keyword evidence="14" id="KW-1133">Transmembrane helix</keyword>
<dbReference type="SUPFAM" id="SSF51445">
    <property type="entry name" value="(Trans)glycosidases"/>
    <property type="match status" value="1"/>
</dbReference>
<dbReference type="PROSITE" id="PS00591">
    <property type="entry name" value="GH10_1"/>
    <property type="match status" value="1"/>
</dbReference>
<evidence type="ECO:0000256" key="6">
    <source>
        <dbReference type="ARBA" id="ARBA00022737"/>
    </source>
</evidence>
<sequence length="1127" mass="123330">MITTDKTTAPVTDTEVYHESFADGPGVAVQSGGASLTQVTDKTFAGNDDGTALYVSDRQNDYSAADFNFTDIGLENGKTYTVTVTGYVDSDVTVPTDAQVVLSTVDSYTWLSNVNFVAGEAFTLTKEFTVDTSADSKLRVQSNGEGATVPFYVGDILITEEATSGGEEPAPEDDRPDALPFETVTFEDQDLAGFEARGEVETLTVTDEANNTADGSYALKVEDREQAWNGPSLRVEQFIDKGLEYKITAWVKLISPDSSQLQLSTQVGSGDGASYNNLEGKTVTAADGWVQFEGTYRYSSVGDEYVTIYVESSNNATASYYIDDISFEPTGTGTVEVQKDLTPIKDVYQNDFLIGNAVSAKEFEGTRLELLTMHHNVVTAENAMKPGYAYGTYPEFDFTAEDALVTDAHSAGLDMVGHVLVWHQQSEESLHTDANGDPLPREEALANLRNHVKTTVEHFGDRVISWDVVNEAMNDNPPNPSDWKASLRNSGWLKAIGTDYVKESFLAAKEALNGKDVKLYYNDYNDDNQNKAEAIYQMIKEINEEYKAENNGELLIDGMGMQAHYNLNTNPENVEKSLEKFTSVTSEVSVTELDVTAGSDNVLTEAQEVEQAYLYAQLFKLYKEYAGDIARVTFWGLNDATSWRAAQSPLLFDADLQAKEAYYAVIDPEKYIAENEPVEKVIKQGNALYGTPSIDGSVDDIWSDAPELPVNQYQMAWQGASGVTKALWDNENLYVLVNVSDAQLDKSNANAWEQDSIEVFVDQNNEKTSSYQDDDGQYRVNFDNETSFNPPSIADGFVSATKVDGTNYTVEVKIPLDSITPANDTEIGFDVQINDAKDGARQSAATWNDTAGTGYQDTSVFGVLNLVAGDNSTDPGDGGETPDPGEEPGDSGETPEKPSKDVVVVKPVVKDKTATVDIKEVKKVKKDGQLIVDLSENDSSIVVSFTEEQIKELKEKNATITITKKDVKVEIPASLLTNGNKAVDIKITKMKDIDGALSAVYDFKIVQGGEEISEFSGKVTLTFSVDTSKVDNPDNVKVFYWNPDSKAWELVGGTYKDGSITVEVDHFSTYTVFETSGEDSPDTEDPQVEDGQELPDTATSTFNWLVVGFTLLIAGAAFFLLSNRRRA</sequence>
<keyword evidence="14" id="KW-0472">Membrane</keyword>
<feature type="domain" description="GH10" evidence="15">
    <location>
        <begin position="338"/>
        <end position="668"/>
    </location>
</feature>
<dbReference type="Gene3D" id="3.20.20.80">
    <property type="entry name" value="Glycosidases"/>
    <property type="match status" value="1"/>
</dbReference>
<keyword evidence="7 12" id="KW-0378">Hydrolase</keyword>
<evidence type="ECO:0000256" key="11">
    <source>
        <dbReference type="PROSITE-ProRule" id="PRU10061"/>
    </source>
</evidence>
<dbReference type="PANTHER" id="PTHR31490">
    <property type="entry name" value="GLYCOSYL HYDROLASE"/>
    <property type="match status" value="1"/>
</dbReference>
<dbReference type="NCBIfam" id="TIGR01167">
    <property type="entry name" value="LPXTG_anchor"/>
    <property type="match status" value="1"/>
</dbReference>
<feature type="region of interest" description="Disordered" evidence="13">
    <location>
        <begin position="867"/>
        <end position="899"/>
    </location>
</feature>
<evidence type="ECO:0000256" key="5">
    <source>
        <dbReference type="ARBA" id="ARBA00022729"/>
    </source>
</evidence>
<evidence type="ECO:0000256" key="10">
    <source>
        <dbReference type="ARBA" id="ARBA00023326"/>
    </source>
</evidence>
<comment type="caution">
    <text evidence="16">The sequence shown here is derived from an EMBL/GenBank/DDBJ whole genome shotgun (WGS) entry which is preliminary data.</text>
</comment>
<dbReference type="GO" id="GO:0031176">
    <property type="term" value="F:endo-1,4-beta-xylanase activity"/>
    <property type="evidence" value="ECO:0007669"/>
    <property type="project" value="UniProtKB-EC"/>
</dbReference>
<dbReference type="CDD" id="cd00005">
    <property type="entry name" value="CBM9_like_1"/>
    <property type="match status" value="1"/>
</dbReference>
<evidence type="ECO:0000256" key="12">
    <source>
        <dbReference type="RuleBase" id="RU361174"/>
    </source>
</evidence>
<dbReference type="Gene3D" id="2.60.40.1190">
    <property type="match status" value="1"/>
</dbReference>
<comment type="similarity">
    <text evidence="3 12">Belongs to the glycosyl hydrolase 10 (cellulase F) family.</text>
</comment>
<evidence type="ECO:0000313" key="17">
    <source>
        <dbReference type="Proteomes" id="UP000799092"/>
    </source>
</evidence>
<reference evidence="16" key="1">
    <citation type="submission" date="2019-11" db="EMBL/GenBank/DDBJ databases">
        <authorList>
            <person name="Li J."/>
        </authorList>
    </citation>
    <scope>NUCLEOTIDE SEQUENCE</scope>
    <source>
        <strain evidence="16">B6B</strain>
    </source>
</reference>
<gene>
    <name evidence="16" type="ORF">GH741_04425</name>
</gene>
<comment type="pathway">
    <text evidence="2">Glycan degradation; xylan degradation.</text>
</comment>
<evidence type="ECO:0000256" key="9">
    <source>
        <dbReference type="ARBA" id="ARBA00023295"/>
    </source>
</evidence>
<dbReference type="GO" id="GO:0030246">
    <property type="term" value="F:carbohydrate binding"/>
    <property type="evidence" value="ECO:0007669"/>
    <property type="project" value="InterPro"/>
</dbReference>
<dbReference type="Pfam" id="PF02018">
    <property type="entry name" value="CBM_4_9"/>
    <property type="match status" value="2"/>
</dbReference>
<feature type="transmembrane region" description="Helical" evidence="14">
    <location>
        <begin position="1102"/>
        <end position="1121"/>
    </location>
</feature>